<accession>A0A8S0R1B5</accession>
<proteinExistence type="predicted"/>
<dbReference type="EMBL" id="CACTIH010002040">
    <property type="protein sequence ID" value="CAA2972135.1"/>
    <property type="molecule type" value="Genomic_DNA"/>
</dbReference>
<evidence type="ECO:0000313" key="2">
    <source>
        <dbReference type="EMBL" id="CAA2972135.1"/>
    </source>
</evidence>
<sequence>MVTVLVLEVSIYEEAKIATESPELKFKDDKVAHASDLADPKKQEDSLKQDAKIVADTKLAEARSVMKNAQKKFMEAEENMMENVTNGWKLSVSIIFAL</sequence>
<evidence type="ECO:0000313" key="3">
    <source>
        <dbReference type="Proteomes" id="UP000594638"/>
    </source>
</evidence>
<keyword evidence="1" id="KW-0175">Coiled coil</keyword>
<reference evidence="2 3" key="1">
    <citation type="submission" date="2019-12" db="EMBL/GenBank/DDBJ databases">
        <authorList>
            <person name="Alioto T."/>
            <person name="Alioto T."/>
            <person name="Gomez Garrido J."/>
        </authorList>
    </citation>
    <scope>NUCLEOTIDE SEQUENCE [LARGE SCALE GENOMIC DNA]</scope>
</reference>
<dbReference type="OrthoDB" id="673795at2759"/>
<dbReference type="AlphaFoldDB" id="A0A8S0R1B5"/>
<name>A0A8S0R1B5_OLEEU</name>
<dbReference type="Proteomes" id="UP000594638">
    <property type="component" value="Unassembled WGS sequence"/>
</dbReference>
<feature type="coiled-coil region" evidence="1">
    <location>
        <begin position="59"/>
        <end position="86"/>
    </location>
</feature>
<keyword evidence="3" id="KW-1185">Reference proteome</keyword>
<comment type="caution">
    <text evidence="2">The sequence shown here is derived from an EMBL/GenBank/DDBJ whole genome shotgun (WGS) entry which is preliminary data.</text>
</comment>
<organism evidence="2 3">
    <name type="scientific">Olea europaea subsp. europaea</name>
    <dbReference type="NCBI Taxonomy" id="158383"/>
    <lineage>
        <taxon>Eukaryota</taxon>
        <taxon>Viridiplantae</taxon>
        <taxon>Streptophyta</taxon>
        <taxon>Embryophyta</taxon>
        <taxon>Tracheophyta</taxon>
        <taxon>Spermatophyta</taxon>
        <taxon>Magnoliopsida</taxon>
        <taxon>eudicotyledons</taxon>
        <taxon>Gunneridae</taxon>
        <taxon>Pentapetalae</taxon>
        <taxon>asterids</taxon>
        <taxon>lamiids</taxon>
        <taxon>Lamiales</taxon>
        <taxon>Oleaceae</taxon>
        <taxon>Oleeae</taxon>
        <taxon>Olea</taxon>
    </lineage>
</organism>
<gene>
    <name evidence="2" type="ORF">OLEA9_A076060</name>
</gene>
<protein>
    <submittedName>
        <fullName evidence="2">Uncharacterized protein</fullName>
    </submittedName>
</protein>
<evidence type="ECO:0000256" key="1">
    <source>
        <dbReference type="SAM" id="Coils"/>
    </source>
</evidence>
<dbReference type="Gramene" id="OE9A076060T1">
    <property type="protein sequence ID" value="OE9A076060C1"/>
    <property type="gene ID" value="OE9A076060"/>
</dbReference>